<keyword evidence="1" id="KW-0813">Transport</keyword>
<evidence type="ECO:0000313" key="2">
    <source>
        <dbReference type="EMBL" id="PLM91278.1"/>
    </source>
</evidence>
<protein>
    <recommendedName>
        <fullName evidence="4">Na/Pi cotransporter family protein</fullName>
    </recommendedName>
</protein>
<evidence type="ECO:0000256" key="1">
    <source>
        <dbReference type="ARBA" id="ARBA00022592"/>
    </source>
</evidence>
<keyword evidence="1" id="KW-0592">Phosphate transport</keyword>
<dbReference type="Gene3D" id="1.20.58.220">
    <property type="entry name" value="Phosphate transport system protein phou homolog 2, domain 2"/>
    <property type="match status" value="1"/>
</dbReference>
<reference evidence="2 3" key="1">
    <citation type="submission" date="2017-11" db="EMBL/GenBank/DDBJ databases">
        <authorList>
            <person name="Han C.G."/>
        </authorList>
    </citation>
    <scope>NUCLEOTIDE SEQUENCE [LARGE SCALE GENOMIC DNA]</scope>
    <source>
        <strain evidence="2 3">A8</strain>
    </source>
</reference>
<dbReference type="InterPro" id="IPR038078">
    <property type="entry name" value="PhoU-like_sf"/>
</dbReference>
<evidence type="ECO:0000313" key="3">
    <source>
        <dbReference type="Proteomes" id="UP000234412"/>
    </source>
</evidence>
<reference evidence="2 3" key="2">
    <citation type="submission" date="2018-01" db="EMBL/GenBank/DDBJ databases">
        <title>Genomic study of Klebsiella pneumoniae.</title>
        <authorList>
            <person name="Yang Y."/>
            <person name="Bicalho R."/>
        </authorList>
    </citation>
    <scope>NUCLEOTIDE SEQUENCE [LARGE SCALE GENOMIC DNA]</scope>
    <source>
        <strain evidence="2 3">A8</strain>
    </source>
</reference>
<dbReference type="Proteomes" id="UP000234412">
    <property type="component" value="Unassembled WGS sequence"/>
</dbReference>
<organism evidence="2 3">
    <name type="scientific">Klebsiella variicola</name>
    <dbReference type="NCBI Taxonomy" id="244366"/>
    <lineage>
        <taxon>Bacteria</taxon>
        <taxon>Pseudomonadati</taxon>
        <taxon>Pseudomonadota</taxon>
        <taxon>Gammaproteobacteria</taxon>
        <taxon>Enterobacterales</taxon>
        <taxon>Enterobacteriaceae</taxon>
        <taxon>Klebsiella/Raoultella group</taxon>
        <taxon>Klebsiella</taxon>
        <taxon>Klebsiella pneumoniae complex</taxon>
    </lineage>
</organism>
<accession>A0A2N4YUC4</accession>
<dbReference type="GO" id="GO:0006817">
    <property type="term" value="P:phosphate ion transport"/>
    <property type="evidence" value="ECO:0007669"/>
    <property type="project" value="UniProtKB-KW"/>
</dbReference>
<evidence type="ECO:0008006" key="4">
    <source>
        <dbReference type="Google" id="ProtNLM"/>
    </source>
</evidence>
<dbReference type="SUPFAM" id="SSF109755">
    <property type="entry name" value="PhoU-like"/>
    <property type="match status" value="1"/>
</dbReference>
<name>A0A2N4YUC4_KLEVA</name>
<sequence>ALYDLLLSNLQLAMSVFFSSDVPSARRLRRSKHRFRILNRRYSHAHVDRLHQQNVQSIETSTLHLALLGDMKRLNSLFCSVAYSVMEQPDEDDERDDY</sequence>
<comment type="caution">
    <text evidence="2">The sequence shown here is derived from an EMBL/GenBank/DDBJ whole genome shotgun (WGS) entry which is preliminary data.</text>
</comment>
<dbReference type="AlphaFoldDB" id="A0A2N4YUC4"/>
<dbReference type="EMBL" id="PIDP01001318">
    <property type="protein sequence ID" value="PLM91278.1"/>
    <property type="molecule type" value="Genomic_DNA"/>
</dbReference>
<gene>
    <name evidence="2" type="ORF">CWN47_27075</name>
</gene>
<feature type="non-terminal residue" evidence="2">
    <location>
        <position position="1"/>
    </location>
</feature>
<proteinExistence type="predicted"/>